<gene>
    <name evidence="1" type="ORF">GO988_15450</name>
</gene>
<dbReference type="EMBL" id="WQKZ01000003">
    <property type="protein sequence ID" value="MVN77728.1"/>
    <property type="molecule type" value="Genomic_DNA"/>
</dbReference>
<dbReference type="RefSeq" id="WP_157567018.1">
    <property type="nucleotide sequence ID" value="NZ_WQKZ01000003.1"/>
</dbReference>
<name>A0A7K1TH53_9BACT</name>
<organism evidence="1 2">
    <name type="scientific">Hymenobacter ginkgonis</name>
    <dbReference type="NCBI Taxonomy" id="2682976"/>
    <lineage>
        <taxon>Bacteria</taxon>
        <taxon>Pseudomonadati</taxon>
        <taxon>Bacteroidota</taxon>
        <taxon>Cytophagia</taxon>
        <taxon>Cytophagales</taxon>
        <taxon>Hymenobacteraceae</taxon>
        <taxon>Hymenobacter</taxon>
    </lineage>
</organism>
<accession>A0A7K1TH53</accession>
<protein>
    <submittedName>
        <fullName evidence="1">Uncharacterized protein</fullName>
    </submittedName>
</protein>
<sequence length="120" mass="14027">MRLPHLDQRIHLPWGEAGQLAQAIEWVLCRQLEPPARPTLALVLSFGPLYRVRGRLLARHWVEQHHVGERPRRPWRLSLRYEEVAALLLIWEQAPAAGGAWGEIQRVSLNLTRYVDFDKR</sequence>
<keyword evidence="2" id="KW-1185">Reference proteome</keyword>
<reference evidence="1 2" key="1">
    <citation type="submission" date="2019-12" db="EMBL/GenBank/DDBJ databases">
        <title>Hymenobacter sp. HMF4947 Genome sequencing and assembly.</title>
        <authorList>
            <person name="Kang H."/>
            <person name="Cha I."/>
            <person name="Kim H."/>
            <person name="Joh K."/>
        </authorList>
    </citation>
    <scope>NUCLEOTIDE SEQUENCE [LARGE SCALE GENOMIC DNA]</scope>
    <source>
        <strain evidence="1 2">HMF4947</strain>
    </source>
</reference>
<comment type="caution">
    <text evidence="1">The sequence shown here is derived from an EMBL/GenBank/DDBJ whole genome shotgun (WGS) entry which is preliminary data.</text>
</comment>
<proteinExistence type="predicted"/>
<evidence type="ECO:0000313" key="2">
    <source>
        <dbReference type="Proteomes" id="UP000441336"/>
    </source>
</evidence>
<dbReference type="Proteomes" id="UP000441336">
    <property type="component" value="Unassembled WGS sequence"/>
</dbReference>
<evidence type="ECO:0000313" key="1">
    <source>
        <dbReference type="EMBL" id="MVN77728.1"/>
    </source>
</evidence>
<dbReference type="AlphaFoldDB" id="A0A7K1TH53"/>